<keyword evidence="5" id="KW-1185">Reference proteome</keyword>
<dbReference type="SUPFAM" id="SSF56112">
    <property type="entry name" value="Protein kinase-like (PK-like)"/>
    <property type="match status" value="1"/>
</dbReference>
<name>A0A7R9MF32_9ACAR</name>
<dbReference type="Proteomes" id="UP000728032">
    <property type="component" value="Unassembled WGS sequence"/>
</dbReference>
<feature type="domain" description="Protein kinase" evidence="3">
    <location>
        <begin position="1"/>
        <end position="261"/>
    </location>
</feature>
<dbReference type="PROSITE" id="PS00108">
    <property type="entry name" value="PROTEIN_KINASE_ST"/>
    <property type="match status" value="1"/>
</dbReference>
<dbReference type="GO" id="GO:0004672">
    <property type="term" value="F:protein kinase activity"/>
    <property type="evidence" value="ECO:0007669"/>
    <property type="project" value="InterPro"/>
</dbReference>
<dbReference type="InterPro" id="IPR024104">
    <property type="entry name" value="Tribbles/Ser_Thr_kinase_40"/>
</dbReference>
<comment type="function">
    <text evidence="1">May be a negative regulator of NF-kappa-B and p53-mediated gene transcription.</text>
</comment>
<dbReference type="EMBL" id="CAJPVJ010014164">
    <property type="protein sequence ID" value="CAG2175212.1"/>
    <property type="molecule type" value="Genomic_DNA"/>
</dbReference>
<reference evidence="4" key="1">
    <citation type="submission" date="2020-11" db="EMBL/GenBank/DDBJ databases">
        <authorList>
            <person name="Tran Van P."/>
        </authorList>
    </citation>
    <scope>NUCLEOTIDE SEQUENCE</scope>
</reference>
<dbReference type="PROSITE" id="PS50011">
    <property type="entry name" value="PROTEIN_KINASE_DOM"/>
    <property type="match status" value="1"/>
</dbReference>
<dbReference type="SMART" id="SM00220">
    <property type="entry name" value="S_TKc"/>
    <property type="match status" value="1"/>
</dbReference>
<dbReference type="PANTHER" id="PTHR22961">
    <property type="entry name" value="SER/THR PROTEIN KINASE-TRB"/>
    <property type="match status" value="1"/>
</dbReference>
<protein>
    <recommendedName>
        <fullName evidence="2">Serine/threonine-protein kinase 40</fullName>
    </recommendedName>
</protein>
<dbReference type="Gene3D" id="1.10.510.10">
    <property type="entry name" value="Transferase(Phosphotransferase) domain 1"/>
    <property type="match status" value="1"/>
</dbReference>
<dbReference type="OrthoDB" id="410920at2759"/>
<evidence type="ECO:0000313" key="4">
    <source>
        <dbReference type="EMBL" id="CAD7658026.1"/>
    </source>
</evidence>
<dbReference type="PANTHER" id="PTHR22961:SF16">
    <property type="entry name" value="SERINE_THREONINE-PROTEIN KINASE 40"/>
    <property type="match status" value="1"/>
</dbReference>
<dbReference type="GO" id="GO:0005524">
    <property type="term" value="F:ATP binding"/>
    <property type="evidence" value="ECO:0007669"/>
    <property type="project" value="InterPro"/>
</dbReference>
<evidence type="ECO:0000256" key="2">
    <source>
        <dbReference type="ARBA" id="ARBA00016813"/>
    </source>
</evidence>
<dbReference type="EMBL" id="OC928989">
    <property type="protein sequence ID" value="CAD7658026.1"/>
    <property type="molecule type" value="Genomic_DNA"/>
</dbReference>
<dbReference type="InterPro" id="IPR011009">
    <property type="entry name" value="Kinase-like_dom_sf"/>
</dbReference>
<evidence type="ECO:0000259" key="3">
    <source>
        <dbReference type="PROSITE" id="PS50011"/>
    </source>
</evidence>
<dbReference type="InterPro" id="IPR008271">
    <property type="entry name" value="Ser/Thr_kinase_AS"/>
</dbReference>
<proteinExistence type="predicted"/>
<organism evidence="4">
    <name type="scientific">Oppiella nova</name>
    <dbReference type="NCBI Taxonomy" id="334625"/>
    <lineage>
        <taxon>Eukaryota</taxon>
        <taxon>Metazoa</taxon>
        <taxon>Ecdysozoa</taxon>
        <taxon>Arthropoda</taxon>
        <taxon>Chelicerata</taxon>
        <taxon>Arachnida</taxon>
        <taxon>Acari</taxon>
        <taxon>Acariformes</taxon>
        <taxon>Sarcoptiformes</taxon>
        <taxon>Oribatida</taxon>
        <taxon>Brachypylina</taxon>
        <taxon>Oppioidea</taxon>
        <taxon>Oppiidae</taxon>
        <taxon>Oppiella</taxon>
    </lineage>
</organism>
<sequence length="396" mass="44694">MEDSYGESQDDRQGKMLLHTEYSLLSLLHDMPGVIHHWGLFKDEALEEREVSGGQWVYTGNTKKRICLVLDCLWAHDFSPKSVDLVNLQHHVIKEKKLPEREALRIFLEVVRIVRDLHQRNIVHRDLKLGNMVYNRRARTVTLINFCLGKHLISENDLLTDQRGSPAYISPDVLSGKPYLGKASDCWALGVVLYTMLFGQFPFYDSVPQELFRKIKSAEYSVPKESRVSGSTISIIHKLLVLSPRERMTAEHVLDALHTSLSLWLSTKNMAAQLQVVPDIDHQLSDCNDNKADESAANECQKSQLKTTTTREVCAVSGYSHPSGGGNRQDVPVVVEPSTSGSHNTRHTYVRLTSGRMRTTPIGTLPIRRIESDAKTLTLGQMMMLKRYVSNGGNDM</sequence>
<dbReference type="InterPro" id="IPR000719">
    <property type="entry name" value="Prot_kinase_dom"/>
</dbReference>
<gene>
    <name evidence="4" type="ORF">ONB1V03_LOCUS14651</name>
</gene>
<dbReference type="Pfam" id="PF00069">
    <property type="entry name" value="Pkinase"/>
    <property type="match status" value="1"/>
</dbReference>
<accession>A0A7R9MF32</accession>
<evidence type="ECO:0000313" key="5">
    <source>
        <dbReference type="Proteomes" id="UP000728032"/>
    </source>
</evidence>
<dbReference type="AlphaFoldDB" id="A0A7R9MF32"/>
<evidence type="ECO:0000256" key="1">
    <source>
        <dbReference type="ARBA" id="ARBA00003412"/>
    </source>
</evidence>